<keyword evidence="2" id="KW-1185">Reference proteome</keyword>
<gene>
    <name evidence="1" type="ORF">ILEXP_LOCUS34007</name>
</gene>
<dbReference type="Proteomes" id="UP001642360">
    <property type="component" value="Unassembled WGS sequence"/>
</dbReference>
<accession>A0ABC8T9T8</accession>
<proteinExistence type="predicted"/>
<sequence length="188" mass="20624">MEAIEAAQGDRKPWTGEAASVRRNCGKCQLTPKEAAFILQALSIPTNRNIYLAAALSPTRQASLLSSIKSSYVAESDRGMVKGDIDTLGWQQLMVCDPCEYLAHFRQTCVAERASFKLLIFFLFSLISLKDANPNGNKEDQSPPDELLVAVSEGFCTGAACRKQRGLTSPCHHDKQGKDHRCLSDGFL</sequence>
<dbReference type="AlphaFoldDB" id="A0ABC8T9T8"/>
<organism evidence="1 2">
    <name type="scientific">Ilex paraguariensis</name>
    <name type="common">yerba mate</name>
    <dbReference type="NCBI Taxonomy" id="185542"/>
    <lineage>
        <taxon>Eukaryota</taxon>
        <taxon>Viridiplantae</taxon>
        <taxon>Streptophyta</taxon>
        <taxon>Embryophyta</taxon>
        <taxon>Tracheophyta</taxon>
        <taxon>Spermatophyta</taxon>
        <taxon>Magnoliopsida</taxon>
        <taxon>eudicotyledons</taxon>
        <taxon>Gunneridae</taxon>
        <taxon>Pentapetalae</taxon>
        <taxon>asterids</taxon>
        <taxon>campanulids</taxon>
        <taxon>Aquifoliales</taxon>
        <taxon>Aquifoliaceae</taxon>
        <taxon>Ilex</taxon>
    </lineage>
</organism>
<evidence type="ECO:0000313" key="2">
    <source>
        <dbReference type="Proteomes" id="UP001642360"/>
    </source>
</evidence>
<reference evidence="1 2" key="1">
    <citation type="submission" date="2024-02" db="EMBL/GenBank/DDBJ databases">
        <authorList>
            <person name="Vignale AGUSTIN F."/>
            <person name="Sosa J E."/>
            <person name="Modenutti C."/>
        </authorList>
    </citation>
    <scope>NUCLEOTIDE SEQUENCE [LARGE SCALE GENOMIC DNA]</scope>
</reference>
<comment type="caution">
    <text evidence="1">The sequence shown here is derived from an EMBL/GenBank/DDBJ whole genome shotgun (WGS) entry which is preliminary data.</text>
</comment>
<protein>
    <submittedName>
        <fullName evidence="1">Uncharacterized protein</fullName>
    </submittedName>
</protein>
<name>A0ABC8T9T8_9AQUA</name>
<dbReference type="EMBL" id="CAUOFW020004281">
    <property type="protein sequence ID" value="CAK9164861.1"/>
    <property type="molecule type" value="Genomic_DNA"/>
</dbReference>
<evidence type="ECO:0000313" key="1">
    <source>
        <dbReference type="EMBL" id="CAK9164861.1"/>
    </source>
</evidence>